<proteinExistence type="predicted"/>
<comment type="caution">
    <text evidence="1">The sequence shown here is derived from an EMBL/GenBank/DDBJ whole genome shotgun (WGS) entry which is preliminary data.</text>
</comment>
<dbReference type="PATRIC" id="fig|1204725.3.peg.283"/>
<evidence type="ECO:0000313" key="1">
    <source>
        <dbReference type="EMBL" id="EKF86903.1"/>
    </source>
</evidence>
<dbReference type="OrthoDB" id="70556at2157"/>
<sequence length="200" mass="22659">MGKLQERLDEFQRQTGTVYQDIMNILEDKYCWKCPMHSTSKNSRCREIHAGKVISEVIDKAITVKLNENGVNPVEIEALQMRILKKKIKKQDGEQGEKIIVLNIDAKQNPNLSSHNQSIIKINPRKVLKGDTILIPDKTVESTILGAYALVAGFPFQKAVVKKIFHEGNFWYVEIDDNQIVPLESVFGVLLKVTGKENSL</sequence>
<accession>K2R307</accession>
<reference evidence="1 2" key="1">
    <citation type="journal article" date="2012" name="J. Bacteriol.">
        <title>Draft genome sequence of Methanobacterium formicicum DSM 3637, an archaebacterium isolated from the methane producer amoeba Pelomyxa palustris.</title>
        <authorList>
            <person name="Gutierrez G."/>
        </authorList>
    </citation>
    <scope>NUCLEOTIDE SEQUENCE [LARGE SCALE GENOMIC DNA]</scope>
    <source>
        <strain evidence="2">DSM 3637 / PP1</strain>
    </source>
</reference>
<evidence type="ECO:0000313" key="2">
    <source>
        <dbReference type="Proteomes" id="UP000007360"/>
    </source>
</evidence>
<gene>
    <name evidence="1" type="ORF">A994_01415</name>
</gene>
<dbReference type="RefSeq" id="WP_004029476.1">
    <property type="nucleotide sequence ID" value="NZ_AMPO01000001.1"/>
</dbReference>
<dbReference type="AlphaFoldDB" id="K2R307"/>
<protein>
    <submittedName>
        <fullName evidence="1">Uncharacterized protein</fullName>
    </submittedName>
</protein>
<keyword evidence="2" id="KW-1185">Reference proteome</keyword>
<name>K2R307_METFP</name>
<dbReference type="Proteomes" id="UP000007360">
    <property type="component" value="Unassembled WGS sequence"/>
</dbReference>
<organism evidence="1 2">
    <name type="scientific">Methanobacterium formicicum (strain DSM 3637 / PP1)</name>
    <dbReference type="NCBI Taxonomy" id="1204725"/>
    <lineage>
        <taxon>Archaea</taxon>
        <taxon>Methanobacteriati</taxon>
        <taxon>Methanobacteriota</taxon>
        <taxon>Methanomada group</taxon>
        <taxon>Methanobacteria</taxon>
        <taxon>Methanobacteriales</taxon>
        <taxon>Methanobacteriaceae</taxon>
        <taxon>Methanobacterium</taxon>
    </lineage>
</organism>
<dbReference type="EMBL" id="AMPO01000001">
    <property type="protein sequence ID" value="EKF86903.1"/>
    <property type="molecule type" value="Genomic_DNA"/>
</dbReference>